<evidence type="ECO:0000256" key="1">
    <source>
        <dbReference type="SAM" id="SignalP"/>
    </source>
</evidence>
<name>A0A8B7NBQ9_HYAAZ</name>
<dbReference type="AlphaFoldDB" id="A0A8B7NBQ9"/>
<accession>A0A8B7NBQ9</accession>
<dbReference type="InterPro" id="IPR016187">
    <property type="entry name" value="CTDL_fold"/>
</dbReference>
<evidence type="ECO:0000259" key="2">
    <source>
        <dbReference type="Pfam" id="PF00059"/>
    </source>
</evidence>
<dbReference type="InterPro" id="IPR001304">
    <property type="entry name" value="C-type_lectin-like"/>
</dbReference>
<dbReference type="Gene3D" id="3.10.100.10">
    <property type="entry name" value="Mannose-Binding Protein A, subunit A"/>
    <property type="match status" value="1"/>
</dbReference>
<dbReference type="SUPFAM" id="SSF56436">
    <property type="entry name" value="C-type lectin-like"/>
    <property type="match status" value="1"/>
</dbReference>
<dbReference type="OrthoDB" id="6360755at2759"/>
<dbReference type="GeneID" id="108668347"/>
<feature type="chain" id="PRO_5034804599" evidence="1">
    <location>
        <begin position="21"/>
        <end position="241"/>
    </location>
</feature>
<feature type="domain" description="C-type lectin" evidence="2">
    <location>
        <begin position="126"/>
        <end position="232"/>
    </location>
</feature>
<keyword evidence="3" id="KW-1185">Reference proteome</keyword>
<dbReference type="InterPro" id="IPR016186">
    <property type="entry name" value="C-type_lectin-like/link_sf"/>
</dbReference>
<sequence length="241" mass="26585">MGKFLTLFFLVSIFNKAATGLTVERTDLFLTVSGFTYNKALAYATERVSKECRCSGKCATDPKCQMFGGYLAQDSYYCSRYNATPVDFEQQPFLDPGAFLSVRVEQPDMQHEPADGFVYWLSKDVMTITAARSLCQKMKGFRLGFYQQDNQVPILQKYYQQSGGADSLLISLTKNATTGDAVWDDGSPYAATGAYANLIVNDGSSSSSVYAYGLNGKINDVPATYLGKALCQGKPFFRLIQ</sequence>
<evidence type="ECO:0000313" key="3">
    <source>
        <dbReference type="Proteomes" id="UP000694843"/>
    </source>
</evidence>
<dbReference type="Proteomes" id="UP000694843">
    <property type="component" value="Unplaced"/>
</dbReference>
<dbReference type="Pfam" id="PF00059">
    <property type="entry name" value="Lectin_C"/>
    <property type="match status" value="1"/>
</dbReference>
<feature type="signal peptide" evidence="1">
    <location>
        <begin position="1"/>
        <end position="20"/>
    </location>
</feature>
<protein>
    <submittedName>
        <fullName evidence="4">Uncharacterized protein LOC108668347</fullName>
    </submittedName>
</protein>
<dbReference type="KEGG" id="hazt:108668347"/>
<dbReference type="CDD" id="cd00037">
    <property type="entry name" value="CLECT"/>
    <property type="match status" value="1"/>
</dbReference>
<organism evidence="3 4">
    <name type="scientific">Hyalella azteca</name>
    <name type="common">Amphipod</name>
    <dbReference type="NCBI Taxonomy" id="294128"/>
    <lineage>
        <taxon>Eukaryota</taxon>
        <taxon>Metazoa</taxon>
        <taxon>Ecdysozoa</taxon>
        <taxon>Arthropoda</taxon>
        <taxon>Crustacea</taxon>
        <taxon>Multicrustacea</taxon>
        <taxon>Malacostraca</taxon>
        <taxon>Eumalacostraca</taxon>
        <taxon>Peracarida</taxon>
        <taxon>Amphipoda</taxon>
        <taxon>Senticaudata</taxon>
        <taxon>Talitrida</taxon>
        <taxon>Talitroidea</taxon>
        <taxon>Hyalellidae</taxon>
        <taxon>Hyalella</taxon>
    </lineage>
</organism>
<keyword evidence="1" id="KW-0732">Signal</keyword>
<dbReference type="RefSeq" id="XP_018011025.1">
    <property type="nucleotide sequence ID" value="XM_018155536.1"/>
</dbReference>
<reference evidence="4" key="1">
    <citation type="submission" date="2025-08" db="UniProtKB">
        <authorList>
            <consortium name="RefSeq"/>
        </authorList>
    </citation>
    <scope>IDENTIFICATION</scope>
    <source>
        <tissue evidence="4">Whole organism</tissue>
    </source>
</reference>
<gene>
    <name evidence="4" type="primary">LOC108668347</name>
</gene>
<evidence type="ECO:0000313" key="4">
    <source>
        <dbReference type="RefSeq" id="XP_018011025.1"/>
    </source>
</evidence>
<proteinExistence type="predicted"/>